<dbReference type="Proteomes" id="UP000186096">
    <property type="component" value="Unassembled WGS sequence"/>
</dbReference>
<reference evidence="4" key="1">
    <citation type="submission" date="2017-01" db="EMBL/GenBank/DDBJ databases">
        <authorList>
            <person name="Varghese N."/>
            <person name="Submissions S."/>
        </authorList>
    </citation>
    <scope>NUCLEOTIDE SEQUENCE [LARGE SCALE GENOMIC DNA]</scope>
    <source>
        <strain evidence="4">ATCC 12950</strain>
    </source>
</reference>
<accession>A0A1N6QWX6</accession>
<protein>
    <submittedName>
        <fullName evidence="3">Predicted SnoaL-like aldol condensation-catalyzing enzyme</fullName>
    </submittedName>
</protein>
<dbReference type="InterPro" id="IPR037401">
    <property type="entry name" value="SnoaL-like"/>
</dbReference>
<dbReference type="STRING" id="58117.SAMN05421833_101152"/>
<gene>
    <name evidence="3" type="ORF">SAMN05421833_101152</name>
</gene>
<keyword evidence="4" id="KW-1185">Reference proteome</keyword>
<name>A0A1N6QWX6_9ACTN</name>
<dbReference type="EMBL" id="FTNI01000001">
    <property type="protein sequence ID" value="SIQ21068.1"/>
    <property type="molecule type" value="Genomic_DNA"/>
</dbReference>
<evidence type="ECO:0000259" key="2">
    <source>
        <dbReference type="Pfam" id="PF12680"/>
    </source>
</evidence>
<evidence type="ECO:0000256" key="1">
    <source>
        <dbReference type="SAM" id="MobiDB-lite"/>
    </source>
</evidence>
<dbReference type="SUPFAM" id="SSF54427">
    <property type="entry name" value="NTF2-like"/>
    <property type="match status" value="1"/>
</dbReference>
<proteinExistence type="predicted"/>
<feature type="region of interest" description="Disordered" evidence="1">
    <location>
        <begin position="1"/>
        <end position="27"/>
    </location>
</feature>
<dbReference type="InterPro" id="IPR032710">
    <property type="entry name" value="NTF2-like_dom_sf"/>
</dbReference>
<evidence type="ECO:0000313" key="3">
    <source>
        <dbReference type="EMBL" id="SIQ21068.1"/>
    </source>
</evidence>
<sequence>MKQEATEVPHARHGLNPQPSGRGARQFEMWNTGDASAAERILSPGSVDHAHPEVTGPEGVREAIERIRGAQPDLRFRIDAVLGEGDLVAVVGNAGRGQDADGAPLVWLIRVEDGRLAEMWTYHGSGGGPGGLRLR</sequence>
<feature type="domain" description="SnoaL-like" evidence="2">
    <location>
        <begin position="25"/>
        <end position="119"/>
    </location>
</feature>
<evidence type="ECO:0000313" key="4">
    <source>
        <dbReference type="Proteomes" id="UP000186096"/>
    </source>
</evidence>
<dbReference type="AlphaFoldDB" id="A0A1N6QWX6"/>
<organism evidence="3 4">
    <name type="scientific">Microbispora rosea</name>
    <dbReference type="NCBI Taxonomy" id="58117"/>
    <lineage>
        <taxon>Bacteria</taxon>
        <taxon>Bacillati</taxon>
        <taxon>Actinomycetota</taxon>
        <taxon>Actinomycetes</taxon>
        <taxon>Streptosporangiales</taxon>
        <taxon>Streptosporangiaceae</taxon>
        <taxon>Microbispora</taxon>
    </lineage>
</organism>
<dbReference type="Pfam" id="PF12680">
    <property type="entry name" value="SnoaL_2"/>
    <property type="match status" value="1"/>
</dbReference>
<feature type="compositionally biased region" description="Basic and acidic residues" evidence="1">
    <location>
        <begin position="1"/>
        <end position="10"/>
    </location>
</feature>
<dbReference type="Gene3D" id="3.10.450.50">
    <property type="match status" value="1"/>
</dbReference>